<evidence type="ECO:0000256" key="2">
    <source>
        <dbReference type="SAM" id="Phobius"/>
    </source>
</evidence>
<dbReference type="Pfam" id="PF02298">
    <property type="entry name" value="Cu_bind_like"/>
    <property type="match status" value="1"/>
</dbReference>
<proteinExistence type="predicted"/>
<feature type="compositionally biased region" description="Low complexity" evidence="1">
    <location>
        <begin position="166"/>
        <end position="177"/>
    </location>
</feature>
<feature type="region of interest" description="Disordered" evidence="1">
    <location>
        <begin position="155"/>
        <end position="189"/>
    </location>
</feature>
<accession>W1NLY0</accession>
<keyword evidence="6" id="KW-1185">Reference proteome</keyword>
<dbReference type="HOGENOM" id="CLU_098901_2_1_1"/>
<dbReference type="InterPro" id="IPR003245">
    <property type="entry name" value="Phytocyanin_dom"/>
</dbReference>
<dbReference type="KEGG" id="atr:18424483"/>
<dbReference type="FunFam" id="2.60.40.420:FF:000048">
    <property type="entry name" value="Early nodulin-like protein 18"/>
    <property type="match status" value="1"/>
</dbReference>
<dbReference type="PROSITE" id="PS51485">
    <property type="entry name" value="PHYTOCYANIN"/>
    <property type="match status" value="1"/>
</dbReference>
<reference evidence="6" key="1">
    <citation type="journal article" date="2013" name="Science">
        <title>The Amborella genome and the evolution of flowering plants.</title>
        <authorList>
            <consortium name="Amborella Genome Project"/>
        </authorList>
    </citation>
    <scope>NUCLEOTIDE SEQUENCE [LARGE SCALE GENOMIC DNA]</scope>
</reference>
<evidence type="ECO:0000256" key="1">
    <source>
        <dbReference type="SAM" id="MobiDB-lite"/>
    </source>
</evidence>
<dbReference type="eggNOG" id="ENOG502RXIS">
    <property type="taxonomic scope" value="Eukaryota"/>
</dbReference>
<dbReference type="AlphaFoldDB" id="W1NLY0"/>
<dbReference type="PANTHER" id="PTHR33021">
    <property type="entry name" value="BLUE COPPER PROTEIN"/>
    <property type="match status" value="1"/>
</dbReference>
<evidence type="ECO:0000313" key="5">
    <source>
        <dbReference type="EMBL" id="ERM96548.1"/>
    </source>
</evidence>
<gene>
    <name evidence="5" type="ORF">AMTR_s00001p00268670</name>
</gene>
<organism evidence="5 6">
    <name type="scientific">Amborella trichopoda</name>
    <dbReference type="NCBI Taxonomy" id="13333"/>
    <lineage>
        <taxon>Eukaryota</taxon>
        <taxon>Viridiplantae</taxon>
        <taxon>Streptophyta</taxon>
        <taxon>Embryophyta</taxon>
        <taxon>Tracheophyta</taxon>
        <taxon>Spermatophyta</taxon>
        <taxon>Magnoliopsida</taxon>
        <taxon>Amborellales</taxon>
        <taxon>Amborellaceae</taxon>
        <taxon>Amborella</taxon>
    </lineage>
</organism>
<keyword evidence="3" id="KW-0732">Signal</keyword>
<dbReference type="Gene3D" id="2.60.40.420">
    <property type="entry name" value="Cupredoxins - blue copper proteins"/>
    <property type="match status" value="1"/>
</dbReference>
<dbReference type="PANTHER" id="PTHR33021:SF213">
    <property type="entry name" value="OS12G0454600 PROTEIN"/>
    <property type="match status" value="1"/>
</dbReference>
<dbReference type="SUPFAM" id="SSF49503">
    <property type="entry name" value="Cupredoxins"/>
    <property type="match status" value="1"/>
</dbReference>
<feature type="domain" description="Phytocyanin" evidence="4">
    <location>
        <begin position="30"/>
        <end position="150"/>
    </location>
</feature>
<evidence type="ECO:0000256" key="3">
    <source>
        <dbReference type="SAM" id="SignalP"/>
    </source>
</evidence>
<name>W1NLY0_AMBTC</name>
<dbReference type="GO" id="GO:0005886">
    <property type="term" value="C:plasma membrane"/>
    <property type="evidence" value="ECO:0000318"/>
    <property type="project" value="GO_Central"/>
</dbReference>
<keyword evidence="2" id="KW-0812">Transmembrane</keyword>
<keyword evidence="2" id="KW-0472">Membrane</keyword>
<evidence type="ECO:0000259" key="4">
    <source>
        <dbReference type="PROSITE" id="PS51485"/>
    </source>
</evidence>
<dbReference type="InterPro" id="IPR008972">
    <property type="entry name" value="Cupredoxin"/>
</dbReference>
<keyword evidence="2" id="KW-1133">Transmembrane helix</keyword>
<dbReference type="OrthoDB" id="688954at2759"/>
<dbReference type="OMA" id="SWAADET"/>
<feature type="chain" id="PRO_5042555725" description="Phytocyanin domain-containing protein" evidence="3">
    <location>
        <begin position="29"/>
        <end position="218"/>
    </location>
</feature>
<dbReference type="GO" id="GO:0009055">
    <property type="term" value="F:electron transfer activity"/>
    <property type="evidence" value="ECO:0007669"/>
    <property type="project" value="InterPro"/>
</dbReference>
<dbReference type="Gramene" id="ERM96548">
    <property type="protein sequence ID" value="ERM96548"/>
    <property type="gene ID" value="AMTR_s00001p00268670"/>
</dbReference>
<evidence type="ECO:0000313" key="6">
    <source>
        <dbReference type="Proteomes" id="UP000017836"/>
    </source>
</evidence>
<feature type="transmembrane region" description="Helical" evidence="2">
    <location>
        <begin position="198"/>
        <end position="217"/>
    </location>
</feature>
<dbReference type="InterPro" id="IPR039391">
    <property type="entry name" value="Phytocyanin-like"/>
</dbReference>
<feature type="signal peptide" evidence="3">
    <location>
        <begin position="1"/>
        <end position="28"/>
    </location>
</feature>
<dbReference type="Proteomes" id="UP000017836">
    <property type="component" value="Unassembled WGS sequence"/>
</dbReference>
<dbReference type="EMBL" id="KI397142">
    <property type="protein sequence ID" value="ERM96548.1"/>
    <property type="molecule type" value="Genomic_DNA"/>
</dbReference>
<protein>
    <recommendedName>
        <fullName evidence="4">Phytocyanin domain-containing protein</fullName>
    </recommendedName>
</protein>
<sequence>MGTCDAALTQIAMIGVLSAVFSAATANAYTNYTVGDAKGWFFYPDTNSSSADYPAWASKLTFSLGDFLIFNTTTNQTVVQTYNKTAYDACDYDDSDPATYSYSSGNTQFDMAEVIPVPLIQTGPNFFFSDAGEDGVQCSNGMKFGITVAKGQGLPPSLNQPPPFPSSDSSGGSQSPPIASTGQGERFANGGSMSPAPFLPLLQLLLLAFGGWVLSIVV</sequence>